<dbReference type="InterPro" id="IPR000305">
    <property type="entry name" value="GIY-YIG_endonuc"/>
</dbReference>
<name>A0A650AG09_9PEZI</name>
<dbReference type="SMART" id="SM00465">
    <property type="entry name" value="GIYc"/>
    <property type="match status" value="1"/>
</dbReference>
<dbReference type="AlphaFoldDB" id="A0A650AG09"/>
<organism evidence="2">
    <name type="scientific">Morchella importuna</name>
    <dbReference type="NCBI Taxonomy" id="1174673"/>
    <lineage>
        <taxon>Eukaryota</taxon>
        <taxon>Fungi</taxon>
        <taxon>Dikarya</taxon>
        <taxon>Ascomycota</taxon>
        <taxon>Pezizomycotina</taxon>
        <taxon>Pezizomycetes</taxon>
        <taxon>Pezizales</taxon>
        <taxon>Morchellaceae</taxon>
        <taxon>Morchella</taxon>
    </lineage>
</organism>
<dbReference type="Pfam" id="PF01541">
    <property type="entry name" value="GIY-YIG"/>
    <property type="match status" value="1"/>
</dbReference>
<dbReference type="GeneID" id="42906011"/>
<evidence type="ECO:0000313" key="2">
    <source>
        <dbReference type="EMBL" id="QGN66688.1"/>
    </source>
</evidence>
<protein>
    <recommendedName>
        <fullName evidence="1">GIY-YIG domain-containing protein</fullName>
    </recommendedName>
</protein>
<feature type="domain" description="GIY-YIG" evidence="1">
    <location>
        <begin position="129"/>
        <end position="219"/>
    </location>
</feature>
<evidence type="ECO:0000259" key="1">
    <source>
        <dbReference type="PROSITE" id="PS50164"/>
    </source>
</evidence>
<dbReference type="EMBL" id="MK527108">
    <property type="protein sequence ID" value="QGN66688.1"/>
    <property type="molecule type" value="Genomic_DNA"/>
</dbReference>
<proteinExistence type="predicted"/>
<reference evidence="2" key="1">
    <citation type="submission" date="2019-02" db="EMBL/GenBank/DDBJ databases">
        <title>The largest mitochondrial genome of Morchella importuna (272.2 kb) among fungi reservoir of numerous mitochondrial ORFs, repeatitive sequences and nuclear genome horizontal transfer.</title>
        <authorList>
            <person name="Liu W."/>
            <person name="Bian Y."/>
        </authorList>
    </citation>
    <scope>NUCLEOTIDE SEQUENCE</scope>
</reference>
<dbReference type="RefSeq" id="YP_009722286.1">
    <property type="nucleotide sequence ID" value="NC_045397.1"/>
</dbReference>
<keyword evidence="2" id="KW-0496">Mitochondrion</keyword>
<dbReference type="Gene3D" id="3.40.1440.10">
    <property type="entry name" value="GIY-YIG endonuclease"/>
    <property type="match status" value="1"/>
</dbReference>
<gene>
    <name evidence="2" type="primary">orf435</name>
</gene>
<dbReference type="InterPro" id="IPR035901">
    <property type="entry name" value="GIY-YIG_endonuc_sf"/>
</dbReference>
<dbReference type="PROSITE" id="PS50164">
    <property type="entry name" value="GIY_YIG"/>
    <property type="match status" value="1"/>
</dbReference>
<sequence length="435" mass="48996">MQNLKYDNWPKSLNNTTRTGCRFLIMLDSRNNYSTNNNNISKTDWSVALGRKGPLLPAHRLANLYMNKGKDITAVEVNKVLAFSGIKITQSMLDKILNRPRLDFSNLDSNTTRSDNFLQTVGAVRGKIQIPGVYIWTHLSTGDMYVGSSSTLARRLIGYFNGTHKNTGKLIPLIKREGIGAFKLQVIPLIEEYTVNQELSLEQYFLLQSEFNLNTLKVVNNFSGARAKPLYMYTKDLSELIYSSEIQEDFIFKLRIHHNIFSNSLKTGAYYLGKYIFTDKPIVGARESNMTETAINTMLDKDRVEVQSSKSRKVLIKAVDGNNTKLFDSISSCITYLNSIAPSNKTTLYRHIISGKPYHGYICQWVSELTTPIVDKGVQVNVTHVPSDTTVTYPSIRKAALSFAPEYITTGPTIKAFAENGKLFKGEYKIAIISE</sequence>
<geneLocation type="mitochondrion" evidence="2"/>
<dbReference type="SMART" id="SM00497">
    <property type="entry name" value="IENR1"/>
    <property type="match status" value="3"/>
</dbReference>
<dbReference type="InterPro" id="IPR003647">
    <property type="entry name" value="Intron_nuc_1_rpt"/>
</dbReference>
<dbReference type="SUPFAM" id="SSF82771">
    <property type="entry name" value="GIY-YIG endonuclease"/>
    <property type="match status" value="1"/>
</dbReference>
<accession>A0A650AG09</accession>